<dbReference type="STRING" id="400682.A0A1X7UBX7"/>
<dbReference type="InParanoid" id="A0A1X7UBX7"/>
<evidence type="ECO:0000313" key="2">
    <source>
        <dbReference type="EnsemblMetazoa" id="Aqu2.1.24995_001"/>
    </source>
</evidence>
<accession>A0A1X7UBX7</accession>
<name>A0A1X7UBX7_AMPQE</name>
<dbReference type="FunCoup" id="A0A1X7UBX7">
    <property type="interactions" value="272"/>
</dbReference>
<dbReference type="eggNOG" id="ENOG502RZ4T">
    <property type="taxonomic scope" value="Eukaryota"/>
</dbReference>
<organism evidence="2">
    <name type="scientific">Amphimedon queenslandica</name>
    <name type="common">Sponge</name>
    <dbReference type="NCBI Taxonomy" id="400682"/>
    <lineage>
        <taxon>Eukaryota</taxon>
        <taxon>Metazoa</taxon>
        <taxon>Porifera</taxon>
        <taxon>Demospongiae</taxon>
        <taxon>Heteroscleromorpha</taxon>
        <taxon>Haplosclerida</taxon>
        <taxon>Niphatidae</taxon>
        <taxon>Amphimedon</taxon>
    </lineage>
</organism>
<dbReference type="AlphaFoldDB" id="A0A1X7UBX7"/>
<dbReference type="InterPro" id="IPR026721">
    <property type="entry name" value="TMEM18"/>
</dbReference>
<evidence type="ECO:0000313" key="3">
    <source>
        <dbReference type="Proteomes" id="UP000007879"/>
    </source>
</evidence>
<dbReference type="EnsemblMetazoa" id="XM_003388419.2">
    <property type="protein sequence ID" value="XP_003388467.1"/>
    <property type="gene ID" value="LOC100632712"/>
</dbReference>
<feature type="transmembrane region" description="Helical" evidence="1">
    <location>
        <begin position="63"/>
        <end position="82"/>
    </location>
</feature>
<gene>
    <name evidence="2" type="primary">100632712</name>
</gene>
<proteinExistence type="predicted"/>
<protein>
    <submittedName>
        <fullName evidence="2">Uncharacterized protein</fullName>
    </submittedName>
</protein>
<dbReference type="Proteomes" id="UP000007879">
    <property type="component" value="Unassembled WGS sequence"/>
</dbReference>
<evidence type="ECO:0000256" key="1">
    <source>
        <dbReference type="SAM" id="Phobius"/>
    </source>
</evidence>
<reference evidence="2" key="2">
    <citation type="submission" date="2017-05" db="UniProtKB">
        <authorList>
            <consortium name="EnsemblMetazoa"/>
        </authorList>
    </citation>
    <scope>IDENTIFICATION</scope>
</reference>
<feature type="transmembrane region" description="Helical" evidence="1">
    <location>
        <begin position="40"/>
        <end position="58"/>
    </location>
</feature>
<keyword evidence="3" id="KW-1185">Reference proteome</keyword>
<dbReference type="EnsemblMetazoa" id="Aqu2.1.24995_001">
    <property type="protein sequence ID" value="Aqu2.1.24995_001"/>
    <property type="gene ID" value="Aqu2.1.24995"/>
</dbReference>
<keyword evidence="1" id="KW-0472">Membrane</keyword>
<dbReference type="OMA" id="GASHWEY"/>
<keyword evidence="1" id="KW-0812">Transmembrane</keyword>
<keyword evidence="1" id="KW-1133">Transmembrane helix</keyword>
<dbReference type="KEGG" id="aqu:100632712"/>
<sequence length="153" mass="17009">MVAPTVEVVGADMLQEDRDISTDVGLLLAVISKVNWSEPFLIAVIIFHLLCLVCILVCRRRPYLLSAILLILGLVCFAGEYINEWAAANSHQFLSEQYFDSTGVFISLILSIPLLLECFVILICLFVESCSIMQQIAVAKMKGSKAKNDKKQK</sequence>
<feature type="transmembrane region" description="Helical" evidence="1">
    <location>
        <begin position="102"/>
        <end position="127"/>
    </location>
</feature>
<dbReference type="Pfam" id="PF14770">
    <property type="entry name" value="TMEM18"/>
    <property type="match status" value="1"/>
</dbReference>
<reference evidence="3" key="1">
    <citation type="journal article" date="2010" name="Nature">
        <title>The Amphimedon queenslandica genome and the evolution of animal complexity.</title>
        <authorList>
            <person name="Srivastava M."/>
            <person name="Simakov O."/>
            <person name="Chapman J."/>
            <person name="Fahey B."/>
            <person name="Gauthier M.E."/>
            <person name="Mitros T."/>
            <person name="Richards G.S."/>
            <person name="Conaco C."/>
            <person name="Dacre M."/>
            <person name="Hellsten U."/>
            <person name="Larroux C."/>
            <person name="Putnam N.H."/>
            <person name="Stanke M."/>
            <person name="Adamska M."/>
            <person name="Darling A."/>
            <person name="Degnan S.M."/>
            <person name="Oakley T.H."/>
            <person name="Plachetzki D.C."/>
            <person name="Zhai Y."/>
            <person name="Adamski M."/>
            <person name="Calcino A."/>
            <person name="Cummins S.F."/>
            <person name="Goodstein D.M."/>
            <person name="Harris C."/>
            <person name="Jackson D.J."/>
            <person name="Leys S.P."/>
            <person name="Shu S."/>
            <person name="Woodcroft B.J."/>
            <person name="Vervoort M."/>
            <person name="Kosik K.S."/>
            <person name="Manning G."/>
            <person name="Degnan B.M."/>
            <person name="Rokhsar D.S."/>
        </authorList>
    </citation>
    <scope>NUCLEOTIDE SEQUENCE [LARGE SCALE GENOMIC DNA]</scope>
</reference>